<dbReference type="PANTHER" id="PTHR34853:SF1">
    <property type="entry name" value="LIPASE 5"/>
    <property type="match status" value="1"/>
</dbReference>
<dbReference type="Gene3D" id="1.10.260.130">
    <property type="match status" value="1"/>
</dbReference>
<dbReference type="Gene3D" id="3.40.50.1820">
    <property type="entry name" value="alpha/beta hydrolase"/>
    <property type="match status" value="1"/>
</dbReference>
<dbReference type="PANTHER" id="PTHR34853">
    <property type="match status" value="1"/>
</dbReference>
<proteinExistence type="predicted"/>
<dbReference type="GeneID" id="93374395"/>
<dbReference type="Pfam" id="PF03583">
    <property type="entry name" value="LIP"/>
    <property type="match status" value="1"/>
</dbReference>
<evidence type="ECO:0000313" key="2">
    <source>
        <dbReference type="Proteomes" id="UP000180166"/>
    </source>
</evidence>
<dbReference type="RefSeq" id="WP_083414959.1">
    <property type="nucleotide sequence ID" value="NZ_AP017900.1"/>
</dbReference>
<dbReference type="InterPro" id="IPR005152">
    <property type="entry name" value="Lipase_secreted"/>
</dbReference>
<sequence length="400" mass="41148">MRCPDRPSIRALVAAVFLAALPVAVMPMVRVDAPAGAQPGGMGEVVESHPVAIPSIPTGAAFSAWQVRYVSQNTQGAPWTTVATVMRPANRVEPPVLLAYDAIIDALAPQCFPSAQMQAGLGVQATTGVMGMDMVYLGRVLERGWTVVVPDYLGPDGEFAAGYVEGRNTLDAIRAAENFAPAGLSGPATPAAIFGYSGGARGSEFAAELASAYAPELNLRGAAAGGVTVDVASTARTIDGTFSGPIAAAAALGIDRAYPELGIASYFPDPGFRHTVGDLCLLQLEAAYPMLRLSDRTATPGGVSLLDIPSIATVLASLRAGAYGTPSAPLYIYHAMNDEVSPIADTDALIGDYCARGVNVTYRKLPGVEHLTGNVAGSPAALDWLGDRLAGFPASATCGN</sequence>
<dbReference type="InterPro" id="IPR029058">
    <property type="entry name" value="AB_hydrolase_fold"/>
</dbReference>
<dbReference type="GO" id="GO:0004806">
    <property type="term" value="F:triacylglycerol lipase activity"/>
    <property type="evidence" value="ECO:0007669"/>
    <property type="project" value="UniProtKB-EC"/>
</dbReference>
<accession>A0ABC8AYC0</accession>
<keyword evidence="1" id="KW-0378">Hydrolase</keyword>
<dbReference type="KEGG" id="nsr:NS506_05238"/>
<protein>
    <submittedName>
        <fullName evidence="1">Triacylglycerol lipase</fullName>
        <ecNumber evidence="1">3.1.1.3</ecNumber>
    </submittedName>
</protein>
<reference evidence="1 2" key="1">
    <citation type="submission" date="2016-10" db="EMBL/GenBank/DDBJ databases">
        <title>Genome sequence of Nocardia seriolae strain EM150506, isolated from Anguila japonica.</title>
        <authorList>
            <person name="Han H.-J."/>
        </authorList>
    </citation>
    <scope>NUCLEOTIDE SEQUENCE [LARGE SCALE GENOMIC DNA]</scope>
    <source>
        <strain evidence="1 2">EM150506</strain>
    </source>
</reference>
<organism evidence="1 2">
    <name type="scientific">Nocardia seriolae</name>
    <dbReference type="NCBI Taxonomy" id="37332"/>
    <lineage>
        <taxon>Bacteria</taxon>
        <taxon>Bacillati</taxon>
        <taxon>Actinomycetota</taxon>
        <taxon>Actinomycetes</taxon>
        <taxon>Mycobacteriales</taxon>
        <taxon>Nocardiaceae</taxon>
        <taxon>Nocardia</taxon>
    </lineage>
</organism>
<gene>
    <name evidence="1" type="ORF">NS506_05238</name>
</gene>
<dbReference type="SUPFAM" id="SSF53474">
    <property type="entry name" value="alpha/beta-Hydrolases"/>
    <property type="match status" value="1"/>
</dbReference>
<name>A0ABC8AYC0_9NOCA</name>
<dbReference type="EMBL" id="CP017839">
    <property type="protein sequence ID" value="APA99284.1"/>
    <property type="molecule type" value="Genomic_DNA"/>
</dbReference>
<dbReference type="AlphaFoldDB" id="A0ABC8AYC0"/>
<evidence type="ECO:0000313" key="1">
    <source>
        <dbReference type="EMBL" id="APA99284.1"/>
    </source>
</evidence>
<dbReference type="EC" id="3.1.1.3" evidence="1"/>
<dbReference type="Proteomes" id="UP000180166">
    <property type="component" value="Chromosome"/>
</dbReference>
<dbReference type="PIRSF" id="PIRSF029171">
    <property type="entry name" value="Esterase_LipA"/>
    <property type="match status" value="1"/>
</dbReference>